<reference evidence="2 3" key="1">
    <citation type="submission" date="2018-06" db="EMBL/GenBank/DDBJ databases">
        <title>Comparative genomics reveals the genomic features of Rhizophagus irregularis, R. cerebriforme, R. diaphanum and Gigaspora rosea, and their symbiotic lifestyle signature.</title>
        <authorList>
            <person name="Morin E."/>
            <person name="San Clemente H."/>
            <person name="Chen E.C.H."/>
            <person name="De La Providencia I."/>
            <person name="Hainaut M."/>
            <person name="Kuo A."/>
            <person name="Kohler A."/>
            <person name="Murat C."/>
            <person name="Tang N."/>
            <person name="Roy S."/>
            <person name="Loubradou J."/>
            <person name="Henrissat B."/>
            <person name="Grigoriev I.V."/>
            <person name="Corradi N."/>
            <person name="Roux C."/>
            <person name="Martin F.M."/>
        </authorList>
    </citation>
    <scope>NUCLEOTIDE SEQUENCE [LARGE SCALE GENOMIC DNA]</scope>
    <source>
        <strain evidence="2 3">DAOM 194757</strain>
    </source>
</reference>
<dbReference type="EMBL" id="QKWP01002860">
    <property type="protein sequence ID" value="RIB01988.1"/>
    <property type="molecule type" value="Genomic_DNA"/>
</dbReference>
<proteinExistence type="predicted"/>
<dbReference type="AlphaFoldDB" id="A0A397TYG2"/>
<feature type="transmembrane region" description="Helical" evidence="1">
    <location>
        <begin position="233"/>
        <end position="252"/>
    </location>
</feature>
<comment type="caution">
    <text evidence="2">The sequence shown here is derived from an EMBL/GenBank/DDBJ whole genome shotgun (WGS) entry which is preliminary data.</text>
</comment>
<evidence type="ECO:0000313" key="3">
    <source>
        <dbReference type="Proteomes" id="UP000266673"/>
    </source>
</evidence>
<keyword evidence="1" id="KW-0472">Membrane</keyword>
<keyword evidence="1" id="KW-1133">Transmembrane helix</keyword>
<dbReference type="Proteomes" id="UP000266673">
    <property type="component" value="Unassembled WGS sequence"/>
</dbReference>
<protein>
    <submittedName>
        <fullName evidence="2">Uncharacterized protein</fullName>
    </submittedName>
</protein>
<organism evidence="2 3">
    <name type="scientific">Gigaspora rosea</name>
    <dbReference type="NCBI Taxonomy" id="44941"/>
    <lineage>
        <taxon>Eukaryota</taxon>
        <taxon>Fungi</taxon>
        <taxon>Fungi incertae sedis</taxon>
        <taxon>Mucoromycota</taxon>
        <taxon>Glomeromycotina</taxon>
        <taxon>Glomeromycetes</taxon>
        <taxon>Diversisporales</taxon>
        <taxon>Gigasporaceae</taxon>
        <taxon>Gigaspora</taxon>
    </lineage>
</organism>
<accession>A0A397TYG2</accession>
<keyword evidence="1" id="KW-0812">Transmembrane</keyword>
<evidence type="ECO:0000313" key="2">
    <source>
        <dbReference type="EMBL" id="RIB01988.1"/>
    </source>
</evidence>
<keyword evidence="3" id="KW-1185">Reference proteome</keyword>
<evidence type="ECO:0000256" key="1">
    <source>
        <dbReference type="SAM" id="Phobius"/>
    </source>
</evidence>
<dbReference type="OrthoDB" id="2431315at2759"/>
<gene>
    <name evidence="2" type="ORF">C2G38_2229119</name>
</gene>
<name>A0A397TYG2_9GLOM</name>
<sequence>MANVYTLQNIKDHRLGKRKGLNQDLFRNNTEIQKLRTHVLQVINEHKQLQNENTNLISHNAQKDIFIAESKTENITKSKKIRSLESMIKILESKLSLAQKNVFLIQKTSSNKESKVLSLKSKITELEHELGLNISELERLKSKNMSVSIVDQAGKINNIISDHTDNKSIAEQWLKEPTPIPEFPRVDTEIIPKISDEIDISKANNNIPQEIPKIPIEGIEAIPIALSTLMSSLSAYIFLTLLIIAVMWFIILRRTWNMGKKSNRLWDTWVG</sequence>